<protein>
    <submittedName>
        <fullName evidence="2">N-acetylglucosaminyl transferase component Gpi1</fullName>
    </submittedName>
</protein>
<feature type="transmembrane region" description="Helical" evidence="1">
    <location>
        <begin position="512"/>
        <end position="537"/>
    </location>
</feature>
<keyword evidence="1" id="KW-0812">Transmembrane</keyword>
<dbReference type="PANTHER" id="PTHR21329:SF3">
    <property type="entry name" value="PHOSPHATIDYLINOSITOL N-ACETYLGLUCOSAMINYLTRANSFERASE SUBUNIT Q"/>
    <property type="match status" value="1"/>
</dbReference>
<organism evidence="2 3">
    <name type="scientific">Aspergillus sclerotialis</name>
    <dbReference type="NCBI Taxonomy" id="2070753"/>
    <lineage>
        <taxon>Eukaryota</taxon>
        <taxon>Fungi</taxon>
        <taxon>Dikarya</taxon>
        <taxon>Ascomycota</taxon>
        <taxon>Pezizomycotina</taxon>
        <taxon>Eurotiomycetes</taxon>
        <taxon>Eurotiomycetidae</taxon>
        <taxon>Eurotiales</taxon>
        <taxon>Aspergillaceae</taxon>
        <taxon>Aspergillus</taxon>
        <taxon>Aspergillus subgen. Polypaecilum</taxon>
    </lineage>
</organism>
<dbReference type="OrthoDB" id="70250at2759"/>
<keyword evidence="3" id="KW-1185">Reference proteome</keyword>
<keyword evidence="1" id="KW-0472">Membrane</keyword>
<sequence>MLMSDGLLRVFWPYDLPRSSLPGVIVGWRNSELDLFVLTVLEDVEPRNVDNALRAGILFRNSPHPIARIFNLCGRSAMHVLGSTNPKEPPASFNPSHLYVTTHPSCKVPRIFCPPDVNLSVQVIMFHRPHPTRMEYMSLNPISLALADKVPNAESSDVMLDKIDTEEEREKVRYLKLVEKLKLHTVIKHIPSQKEQALPLIINQVNCAYEMGKLMDKNSHLIGTRVKRSMSVGERVVESATTLWDLFVLGVSYMFWQWLWPVVTRIFVIGLVLHRTVAEVVLQILEWRAHPDAAALKDISATAQQVDIRLQQFCYWPIQYAKLRQRKDNWESVTTSHPDYIRFYNSLWLVANDVIIGIALGSYIIDNANWVATQINTVLTGWTVEGLQRTISWLMDWPAGLKLNNELAAFLGDLFLWVIENWAACIANLQPYLPHVIYIVGCSSFAGASMPIALFSDLVSILTVHIYSFYIASARIFNWQLTIIISLFHLFRGKKRNVLRNRIDSCDYDLDQLLLGTILFTVLFFLLPTVVVFYLTFASARMMIISLIAALDTYLAFLNHFPLFALMLRVKDSRRLPGGIRFELREEYDKSIATINPISYIHLESIPLSLRAMFDQYFQLGQRLRKHYLSPRVIFCLFTGRFVPPIHRRNLYSMQYSMLPARRAGMAEVWAMLTEGKKGSGSSGSSSSVVGGIGTAGNGLLKVPAGFGQGDVRRRSHR</sequence>
<dbReference type="EMBL" id="MVGC01000237">
    <property type="protein sequence ID" value="RJE21309.1"/>
    <property type="molecule type" value="Genomic_DNA"/>
</dbReference>
<dbReference type="Proteomes" id="UP000266188">
    <property type="component" value="Unassembled WGS sequence"/>
</dbReference>
<gene>
    <name evidence="2" type="ORF">PHISCL_06352</name>
</gene>
<dbReference type="GO" id="GO:0006506">
    <property type="term" value="P:GPI anchor biosynthetic process"/>
    <property type="evidence" value="ECO:0007669"/>
    <property type="project" value="InterPro"/>
</dbReference>
<dbReference type="Pfam" id="PF05024">
    <property type="entry name" value="Gpi1"/>
    <property type="match status" value="1"/>
</dbReference>
<dbReference type="PANTHER" id="PTHR21329">
    <property type="entry name" value="PHOSPHATIDYLINOSITOL N-ACETYLGLUCOSAMINYLTRANSFERASE SUBUNIT Q-RELATED"/>
    <property type="match status" value="1"/>
</dbReference>
<proteinExistence type="predicted"/>
<feature type="transmembrane region" description="Helical" evidence="1">
    <location>
        <begin position="543"/>
        <end position="568"/>
    </location>
</feature>
<accession>A0A3A2ZDT2</accession>
<dbReference type="InterPro" id="IPR007720">
    <property type="entry name" value="PigQ/GPI1"/>
</dbReference>
<evidence type="ECO:0000256" key="1">
    <source>
        <dbReference type="SAM" id="Phobius"/>
    </source>
</evidence>
<dbReference type="GO" id="GO:0005783">
    <property type="term" value="C:endoplasmic reticulum"/>
    <property type="evidence" value="ECO:0007669"/>
    <property type="project" value="TreeGrafter"/>
</dbReference>
<feature type="transmembrane region" description="Helical" evidence="1">
    <location>
        <begin position="436"/>
        <end position="455"/>
    </location>
</feature>
<keyword evidence="2" id="KW-0808">Transferase</keyword>
<feature type="transmembrane region" description="Helical" evidence="1">
    <location>
        <begin position="262"/>
        <end position="282"/>
    </location>
</feature>
<name>A0A3A2ZDT2_9EURO</name>
<evidence type="ECO:0000313" key="2">
    <source>
        <dbReference type="EMBL" id="RJE21309.1"/>
    </source>
</evidence>
<comment type="caution">
    <text evidence="2">The sequence shown here is derived from an EMBL/GenBank/DDBJ whole genome shotgun (WGS) entry which is preliminary data.</text>
</comment>
<dbReference type="AlphaFoldDB" id="A0A3A2ZDT2"/>
<feature type="transmembrane region" description="Helical" evidence="1">
    <location>
        <begin position="347"/>
        <end position="365"/>
    </location>
</feature>
<dbReference type="STRING" id="2070753.A0A3A2ZDT2"/>
<keyword evidence="1" id="KW-1133">Transmembrane helix</keyword>
<feature type="transmembrane region" description="Helical" evidence="1">
    <location>
        <begin position="407"/>
        <end position="429"/>
    </location>
</feature>
<dbReference type="GO" id="GO:0016740">
    <property type="term" value="F:transferase activity"/>
    <property type="evidence" value="ECO:0007669"/>
    <property type="project" value="UniProtKB-KW"/>
</dbReference>
<evidence type="ECO:0000313" key="3">
    <source>
        <dbReference type="Proteomes" id="UP000266188"/>
    </source>
</evidence>
<feature type="transmembrane region" description="Helical" evidence="1">
    <location>
        <begin position="467"/>
        <end position="491"/>
    </location>
</feature>
<reference evidence="3" key="1">
    <citation type="submission" date="2017-02" db="EMBL/GenBank/DDBJ databases">
        <authorList>
            <person name="Tafer H."/>
            <person name="Lopandic K."/>
        </authorList>
    </citation>
    <scope>NUCLEOTIDE SEQUENCE [LARGE SCALE GENOMIC DNA]</scope>
    <source>
        <strain evidence="3">CBS 366.77</strain>
    </source>
</reference>
<dbReference type="GO" id="GO:0016020">
    <property type="term" value="C:membrane"/>
    <property type="evidence" value="ECO:0007669"/>
    <property type="project" value="InterPro"/>
</dbReference>